<dbReference type="GO" id="GO:0031123">
    <property type="term" value="P:RNA 3'-end processing"/>
    <property type="evidence" value="ECO:0007669"/>
    <property type="project" value="TreeGrafter"/>
</dbReference>
<dbReference type="EnsemblMetazoa" id="ASTEI00896-RA">
    <property type="protein sequence ID" value="ASTEI00896-PA"/>
    <property type="gene ID" value="ASTEI00896"/>
</dbReference>
<dbReference type="InterPro" id="IPR013087">
    <property type="entry name" value="Znf_C2H2_type"/>
</dbReference>
<protein>
    <submittedName>
        <fullName evidence="1">Uncharacterized protein</fullName>
    </submittedName>
</protein>
<dbReference type="OrthoDB" id="407432at2759"/>
<dbReference type="InterPro" id="IPR043519">
    <property type="entry name" value="NT_sf"/>
</dbReference>
<dbReference type="InterPro" id="IPR054708">
    <property type="entry name" value="MTPAP-like_central"/>
</dbReference>
<dbReference type="Gene3D" id="1.10.1410.10">
    <property type="match status" value="1"/>
</dbReference>
<dbReference type="SUPFAM" id="SSF81301">
    <property type="entry name" value="Nucleotidyltransferase"/>
    <property type="match status" value="1"/>
</dbReference>
<dbReference type="VEuPathDB" id="VectorBase:ASTEI20_045270"/>
<dbReference type="Gene3D" id="3.30.460.10">
    <property type="entry name" value="Beta Polymerase, domain 2"/>
    <property type="match status" value="1"/>
</dbReference>
<sequence length="489" mass="56948">MSKHYLSTNVIIETLTHNLDTYDAGPKQIDTFTLAQLETLMDKVKQFLQECTLVPFDEDKKRWDKLMTYYYQQPNVVRCRICSKCLNEYEAAMEHIKMHERQKEQEESVAKPVRLNFMEKHCIPRLNEKLSKHTKKFLSKDCTTVVERYLVESNYVQIDIDNDRVQRDLETCLKKFYPSVKLYPFGSRIAGTGSLSSDLDVFVDLQNGYFGRNYNIKPEELAEAIERIVIILRSTKEWTVDAIILNARVPLLRVISCDCDLHCDLTFSNGLAHRNSLLLQYMFNLQPTSRMLVCYLKNWNREGCLNAYTLSLMVIFLYQCHKLLPSVAKLQETPSNDLIIDGWNAGFATPTLRELNMKLWESSIPELAYKFFEFYSFEGKYFSVERHVICPYLGERRIAKSSFVSPNGEEIPPQMERLKRYMLDHQGDTNPRNLFAYNKPFVVQDPFEHCHNVAKAVPVETAARVMRAIDLSMASLRDRNEPNKRGGEN</sequence>
<accession>A0A182XXG0</accession>
<dbReference type="RefSeq" id="XP_035890990.1">
    <property type="nucleotide sequence ID" value="XM_036035097.1"/>
</dbReference>
<dbReference type="STRING" id="30069.A0A182XXG0"/>
<dbReference type="OMA" id="VCPFLGW"/>
<dbReference type="VEuPathDB" id="VectorBase:ASTE008791"/>
<dbReference type="GO" id="GO:1990817">
    <property type="term" value="F:poly(A) RNA polymerase activity"/>
    <property type="evidence" value="ECO:0007669"/>
    <property type="project" value="TreeGrafter"/>
</dbReference>
<keyword evidence="2" id="KW-1185">Reference proteome</keyword>
<dbReference type="CDD" id="cd05402">
    <property type="entry name" value="NT_PAP_TUTase"/>
    <property type="match status" value="1"/>
</dbReference>
<dbReference type="PROSITE" id="PS50157">
    <property type="entry name" value="ZINC_FINGER_C2H2_2"/>
    <property type="match status" value="1"/>
</dbReference>
<dbReference type="VEuPathDB" id="VectorBase:ASTEI00896"/>
<reference evidence="1" key="2">
    <citation type="submission" date="2020-05" db="UniProtKB">
        <authorList>
            <consortium name="EnsemblMetazoa"/>
        </authorList>
    </citation>
    <scope>IDENTIFICATION</scope>
    <source>
        <strain evidence="1">Indian</strain>
    </source>
</reference>
<dbReference type="PROSITE" id="PS00028">
    <property type="entry name" value="ZINC_FINGER_C2H2_1"/>
    <property type="match status" value="1"/>
</dbReference>
<dbReference type="SUPFAM" id="SSF81631">
    <property type="entry name" value="PAP/OAS1 substrate-binding domain"/>
    <property type="match status" value="1"/>
</dbReference>
<dbReference type="Pfam" id="PF22600">
    <property type="entry name" value="MTPAP-like_central"/>
    <property type="match status" value="1"/>
</dbReference>
<proteinExistence type="predicted"/>
<reference evidence="2" key="1">
    <citation type="journal article" date="2014" name="Genome Biol.">
        <title>Genome analysis of a major urban malaria vector mosquito, Anopheles stephensi.</title>
        <authorList>
            <person name="Jiang X."/>
            <person name="Peery A."/>
            <person name="Hall A.B."/>
            <person name="Sharma A."/>
            <person name="Chen X.G."/>
            <person name="Waterhouse R.M."/>
            <person name="Komissarov A."/>
            <person name="Riehle M.M."/>
            <person name="Shouche Y."/>
            <person name="Sharakhova M.V."/>
            <person name="Lawson D."/>
            <person name="Pakpour N."/>
            <person name="Arensburger P."/>
            <person name="Davidson V.L."/>
            <person name="Eiglmeier K."/>
            <person name="Emrich S."/>
            <person name="George P."/>
            <person name="Kennedy R.C."/>
            <person name="Mane S.P."/>
            <person name="Maslen G."/>
            <person name="Oringanje C."/>
            <person name="Qi Y."/>
            <person name="Settlage R."/>
            <person name="Tojo M."/>
            <person name="Tubio J.M."/>
            <person name="Unger M.F."/>
            <person name="Wang B."/>
            <person name="Vernick K.D."/>
            <person name="Ribeiro J.M."/>
            <person name="James A.A."/>
            <person name="Michel K."/>
            <person name="Riehle M.A."/>
            <person name="Luckhart S."/>
            <person name="Sharakhov I.V."/>
            <person name="Tu Z."/>
        </authorList>
    </citation>
    <scope>NUCLEOTIDE SEQUENCE [LARGE SCALE GENOMIC DNA]</scope>
    <source>
        <strain evidence="2">Indian</strain>
    </source>
</reference>
<dbReference type="GeneID" id="118502648"/>
<dbReference type="KEGG" id="aste:118502648"/>
<organism evidence="1 2">
    <name type="scientific">Anopheles stephensi</name>
    <name type="common">Indo-Pakistan malaria mosquito</name>
    <dbReference type="NCBI Taxonomy" id="30069"/>
    <lineage>
        <taxon>Eukaryota</taxon>
        <taxon>Metazoa</taxon>
        <taxon>Ecdysozoa</taxon>
        <taxon>Arthropoda</taxon>
        <taxon>Hexapoda</taxon>
        <taxon>Insecta</taxon>
        <taxon>Pterygota</taxon>
        <taxon>Neoptera</taxon>
        <taxon>Endopterygota</taxon>
        <taxon>Diptera</taxon>
        <taxon>Nematocera</taxon>
        <taxon>Culicoidea</taxon>
        <taxon>Culicidae</taxon>
        <taxon>Anophelinae</taxon>
        <taxon>Anopheles</taxon>
    </lineage>
</organism>
<dbReference type="AlphaFoldDB" id="A0A182XXG0"/>
<evidence type="ECO:0000313" key="2">
    <source>
        <dbReference type="Proteomes" id="UP000076408"/>
    </source>
</evidence>
<dbReference type="PANTHER" id="PTHR12271">
    <property type="entry name" value="POLY A POLYMERASE CID PAP -RELATED"/>
    <property type="match status" value="1"/>
</dbReference>
<dbReference type="Proteomes" id="UP000076408">
    <property type="component" value="Unassembled WGS sequence"/>
</dbReference>
<dbReference type="PANTHER" id="PTHR12271:SF133">
    <property type="entry name" value="POLY(A) RNA POLYMERASE, MITOCHONDRIAL"/>
    <property type="match status" value="1"/>
</dbReference>
<evidence type="ECO:0000313" key="1">
    <source>
        <dbReference type="EnsemblMetazoa" id="ASTEI00896-PA"/>
    </source>
</evidence>
<name>A0A182XXG0_ANOST</name>